<dbReference type="OrthoDB" id="551672at2759"/>
<dbReference type="GO" id="GO:0046982">
    <property type="term" value="F:protein heterodimerization activity"/>
    <property type="evidence" value="ECO:0007669"/>
    <property type="project" value="UniProtKB-ARBA"/>
</dbReference>
<evidence type="ECO:0000313" key="8">
    <source>
        <dbReference type="EMBL" id="KAF3323937.1"/>
    </source>
</evidence>
<protein>
    <submittedName>
        <fullName evidence="8">G-box-binding factor 2</fullName>
    </submittedName>
</protein>
<name>A0A833V4S5_9POAL</name>
<comment type="subcellular location">
    <subcellularLocation>
        <location evidence="1">Nucleus</location>
    </subcellularLocation>
</comment>
<keyword evidence="9" id="KW-1185">Reference proteome</keyword>
<evidence type="ECO:0000259" key="7">
    <source>
        <dbReference type="PROSITE" id="PS50217"/>
    </source>
</evidence>
<comment type="caution">
    <text evidence="8">The sequence shown here is derived from an EMBL/GenBank/DDBJ whole genome shotgun (WGS) entry which is preliminary data.</text>
</comment>
<dbReference type="PANTHER" id="PTHR45764:SF21">
    <property type="entry name" value="OS03G0770000 PROTEIN"/>
    <property type="match status" value="1"/>
</dbReference>
<feature type="region of interest" description="Disordered" evidence="6">
    <location>
        <begin position="47"/>
        <end position="68"/>
    </location>
</feature>
<evidence type="ECO:0000313" key="9">
    <source>
        <dbReference type="Proteomes" id="UP000623129"/>
    </source>
</evidence>
<dbReference type="Proteomes" id="UP000623129">
    <property type="component" value="Unassembled WGS sequence"/>
</dbReference>
<dbReference type="PROSITE" id="PS50217">
    <property type="entry name" value="BZIP"/>
    <property type="match status" value="1"/>
</dbReference>
<evidence type="ECO:0000256" key="6">
    <source>
        <dbReference type="SAM" id="MobiDB-lite"/>
    </source>
</evidence>
<dbReference type="EMBL" id="SWLB01000022">
    <property type="protein sequence ID" value="KAF3323937.1"/>
    <property type="molecule type" value="Genomic_DNA"/>
</dbReference>
<evidence type="ECO:0000256" key="1">
    <source>
        <dbReference type="ARBA" id="ARBA00004123"/>
    </source>
</evidence>
<dbReference type="PANTHER" id="PTHR45764">
    <property type="entry name" value="BZIP TRANSCRIPTION FACTOR 44"/>
    <property type="match status" value="1"/>
</dbReference>
<dbReference type="GO" id="GO:0000976">
    <property type="term" value="F:transcription cis-regulatory region binding"/>
    <property type="evidence" value="ECO:0007669"/>
    <property type="project" value="TreeGrafter"/>
</dbReference>
<evidence type="ECO:0000256" key="4">
    <source>
        <dbReference type="ARBA" id="ARBA00023163"/>
    </source>
</evidence>
<keyword evidence="2" id="KW-0805">Transcription regulation</keyword>
<dbReference type="GO" id="GO:0005634">
    <property type="term" value="C:nucleus"/>
    <property type="evidence" value="ECO:0007669"/>
    <property type="project" value="UniProtKB-SubCell"/>
</dbReference>
<proteinExistence type="predicted"/>
<dbReference type="SUPFAM" id="SSF57959">
    <property type="entry name" value="Leucine zipper domain"/>
    <property type="match status" value="1"/>
</dbReference>
<reference evidence="8" key="1">
    <citation type="submission" date="2020-01" db="EMBL/GenBank/DDBJ databases">
        <title>Genome sequence of Kobresia littledalei, the first chromosome-level genome in the family Cyperaceae.</title>
        <authorList>
            <person name="Qu G."/>
        </authorList>
    </citation>
    <scope>NUCLEOTIDE SEQUENCE</scope>
    <source>
        <strain evidence="8">C.B.Clarke</strain>
        <tissue evidence="8">Leaf</tissue>
    </source>
</reference>
<keyword evidence="5" id="KW-0539">Nucleus</keyword>
<sequence>MFNNLINSMQTSIVSMLSLQQTIPLNSPLLEQEPIFGFGYTPWSAAPDPYDTSNDNTGQENAQTLEESRRLRRMKSNRESARRSRMRKRIHLEELKIQFDQLQAQNCDLRSQLGFVLNRYSLIRHENRRLQIEALLFKRRLDEAQALILVSRRLGRVSGLQNFHAFGNQGPASALASLIA</sequence>
<dbReference type="Gene3D" id="1.20.5.170">
    <property type="match status" value="1"/>
</dbReference>
<dbReference type="FunFam" id="1.20.5.170:FF:000020">
    <property type="entry name" value="BZIP transcription factor"/>
    <property type="match status" value="1"/>
</dbReference>
<dbReference type="PROSITE" id="PS00036">
    <property type="entry name" value="BZIP_BASIC"/>
    <property type="match status" value="1"/>
</dbReference>
<dbReference type="SMART" id="SM00338">
    <property type="entry name" value="BRLZ"/>
    <property type="match status" value="1"/>
</dbReference>
<evidence type="ECO:0000256" key="5">
    <source>
        <dbReference type="ARBA" id="ARBA00023242"/>
    </source>
</evidence>
<dbReference type="AlphaFoldDB" id="A0A833V4S5"/>
<evidence type="ECO:0000256" key="3">
    <source>
        <dbReference type="ARBA" id="ARBA00023125"/>
    </source>
</evidence>
<dbReference type="InterPro" id="IPR004827">
    <property type="entry name" value="bZIP"/>
</dbReference>
<evidence type="ECO:0000256" key="2">
    <source>
        <dbReference type="ARBA" id="ARBA00023015"/>
    </source>
</evidence>
<dbReference type="InterPro" id="IPR046347">
    <property type="entry name" value="bZIP_sf"/>
</dbReference>
<keyword evidence="4" id="KW-0804">Transcription</keyword>
<feature type="compositionally biased region" description="Polar residues" evidence="6">
    <location>
        <begin position="51"/>
        <end position="65"/>
    </location>
</feature>
<dbReference type="GO" id="GO:0003700">
    <property type="term" value="F:DNA-binding transcription factor activity"/>
    <property type="evidence" value="ECO:0007669"/>
    <property type="project" value="InterPro"/>
</dbReference>
<organism evidence="8 9">
    <name type="scientific">Carex littledalei</name>
    <dbReference type="NCBI Taxonomy" id="544730"/>
    <lineage>
        <taxon>Eukaryota</taxon>
        <taxon>Viridiplantae</taxon>
        <taxon>Streptophyta</taxon>
        <taxon>Embryophyta</taxon>
        <taxon>Tracheophyta</taxon>
        <taxon>Spermatophyta</taxon>
        <taxon>Magnoliopsida</taxon>
        <taxon>Liliopsida</taxon>
        <taxon>Poales</taxon>
        <taxon>Cyperaceae</taxon>
        <taxon>Cyperoideae</taxon>
        <taxon>Cariceae</taxon>
        <taxon>Carex</taxon>
        <taxon>Carex subgen. Euthyceras</taxon>
    </lineage>
</organism>
<dbReference type="GO" id="GO:0045893">
    <property type="term" value="P:positive regulation of DNA-templated transcription"/>
    <property type="evidence" value="ECO:0007669"/>
    <property type="project" value="TreeGrafter"/>
</dbReference>
<keyword evidence="3" id="KW-0238">DNA-binding</keyword>
<dbReference type="CDD" id="cd14702">
    <property type="entry name" value="bZIP_plant_GBF1"/>
    <property type="match status" value="1"/>
</dbReference>
<feature type="domain" description="BZIP" evidence="7">
    <location>
        <begin position="67"/>
        <end position="130"/>
    </location>
</feature>
<accession>A0A833V4S5</accession>
<gene>
    <name evidence="8" type="ORF">FCM35_KLT11404</name>
</gene>
<dbReference type="InterPro" id="IPR045314">
    <property type="entry name" value="bZIP_plant_GBF1"/>
</dbReference>
<dbReference type="Pfam" id="PF00170">
    <property type="entry name" value="bZIP_1"/>
    <property type="match status" value="1"/>
</dbReference>